<dbReference type="PANTHER" id="PTHR30055:SF234">
    <property type="entry name" value="HTH-TYPE TRANSCRIPTIONAL REGULATOR BETI"/>
    <property type="match status" value="1"/>
</dbReference>
<dbReference type="InterPro" id="IPR036271">
    <property type="entry name" value="Tet_transcr_reg_TetR-rel_C_sf"/>
</dbReference>
<protein>
    <submittedName>
        <fullName evidence="6">TetR family transcriptional regulator</fullName>
    </submittedName>
</protein>
<dbReference type="PROSITE" id="PS01081">
    <property type="entry name" value="HTH_TETR_1"/>
    <property type="match status" value="1"/>
</dbReference>
<dbReference type="InterPro" id="IPR023772">
    <property type="entry name" value="DNA-bd_HTH_TetR-type_CS"/>
</dbReference>
<evidence type="ECO:0000259" key="5">
    <source>
        <dbReference type="PROSITE" id="PS50977"/>
    </source>
</evidence>
<dbReference type="InterPro" id="IPR009057">
    <property type="entry name" value="Homeodomain-like_sf"/>
</dbReference>
<comment type="caution">
    <text evidence="6">The sequence shown here is derived from an EMBL/GenBank/DDBJ whole genome shotgun (WGS) entry which is preliminary data.</text>
</comment>
<evidence type="ECO:0000256" key="4">
    <source>
        <dbReference type="PROSITE-ProRule" id="PRU00335"/>
    </source>
</evidence>
<dbReference type="RefSeq" id="WP_085200237.1">
    <property type="nucleotide sequence ID" value="NZ_JACKVI010000006.1"/>
</dbReference>
<dbReference type="Pfam" id="PF00440">
    <property type="entry name" value="TetR_N"/>
    <property type="match status" value="1"/>
</dbReference>
<dbReference type="EMBL" id="LQOW01000034">
    <property type="protein sequence ID" value="ORV55578.1"/>
    <property type="molecule type" value="Genomic_DNA"/>
</dbReference>
<dbReference type="OrthoDB" id="5112469at2"/>
<dbReference type="PRINTS" id="PR00455">
    <property type="entry name" value="HTHTETR"/>
</dbReference>
<dbReference type="PROSITE" id="PS50977">
    <property type="entry name" value="HTH_TETR_2"/>
    <property type="match status" value="1"/>
</dbReference>
<gene>
    <name evidence="6" type="ORF">AWC06_04050</name>
</gene>
<evidence type="ECO:0000256" key="2">
    <source>
        <dbReference type="ARBA" id="ARBA00023125"/>
    </source>
</evidence>
<dbReference type="InterPro" id="IPR050109">
    <property type="entry name" value="HTH-type_TetR-like_transc_reg"/>
</dbReference>
<evidence type="ECO:0000313" key="6">
    <source>
        <dbReference type="EMBL" id="ORV55578.1"/>
    </source>
</evidence>
<evidence type="ECO:0000313" key="7">
    <source>
        <dbReference type="Proteomes" id="UP000194000"/>
    </source>
</evidence>
<keyword evidence="3" id="KW-0804">Transcription</keyword>
<dbReference type="PANTHER" id="PTHR30055">
    <property type="entry name" value="HTH-TYPE TRANSCRIPTIONAL REGULATOR RUTR"/>
    <property type="match status" value="1"/>
</dbReference>
<dbReference type="AlphaFoldDB" id="A0A1X1UFT4"/>
<evidence type="ECO:0000256" key="1">
    <source>
        <dbReference type="ARBA" id="ARBA00023015"/>
    </source>
</evidence>
<name>A0A1X1UFT4_9MYCO</name>
<dbReference type="Proteomes" id="UP000194000">
    <property type="component" value="Unassembled WGS sequence"/>
</dbReference>
<feature type="DNA-binding region" description="H-T-H motif" evidence="4">
    <location>
        <begin position="42"/>
        <end position="61"/>
    </location>
</feature>
<proteinExistence type="predicted"/>
<dbReference type="Gene3D" id="1.10.357.10">
    <property type="entry name" value="Tetracycline Repressor, domain 2"/>
    <property type="match status" value="1"/>
</dbReference>
<keyword evidence="2 4" id="KW-0238">DNA-binding</keyword>
<organism evidence="6 7">
    <name type="scientific">Mycobacterium fragae</name>
    <dbReference type="NCBI Taxonomy" id="1260918"/>
    <lineage>
        <taxon>Bacteria</taxon>
        <taxon>Bacillati</taxon>
        <taxon>Actinomycetota</taxon>
        <taxon>Actinomycetes</taxon>
        <taxon>Mycobacteriales</taxon>
        <taxon>Mycobacteriaceae</taxon>
        <taxon>Mycobacterium</taxon>
    </lineage>
</organism>
<dbReference type="SUPFAM" id="SSF48498">
    <property type="entry name" value="Tetracyclin repressor-like, C-terminal domain"/>
    <property type="match status" value="1"/>
</dbReference>
<dbReference type="STRING" id="1260918.AWC06_04050"/>
<dbReference type="InterPro" id="IPR001647">
    <property type="entry name" value="HTH_TetR"/>
</dbReference>
<dbReference type="GO" id="GO:0000976">
    <property type="term" value="F:transcription cis-regulatory region binding"/>
    <property type="evidence" value="ECO:0007669"/>
    <property type="project" value="TreeGrafter"/>
</dbReference>
<accession>A0A1X1UFT4</accession>
<dbReference type="GO" id="GO:0003700">
    <property type="term" value="F:DNA-binding transcription factor activity"/>
    <property type="evidence" value="ECO:0007669"/>
    <property type="project" value="TreeGrafter"/>
</dbReference>
<keyword evidence="7" id="KW-1185">Reference proteome</keyword>
<feature type="domain" description="HTH tetR-type" evidence="5">
    <location>
        <begin position="19"/>
        <end position="79"/>
    </location>
</feature>
<evidence type="ECO:0000256" key="3">
    <source>
        <dbReference type="ARBA" id="ARBA00023163"/>
    </source>
</evidence>
<dbReference type="SUPFAM" id="SSF46689">
    <property type="entry name" value="Homeodomain-like"/>
    <property type="match status" value="1"/>
</dbReference>
<reference evidence="6 7" key="1">
    <citation type="submission" date="2016-01" db="EMBL/GenBank/DDBJ databases">
        <title>The new phylogeny of the genus Mycobacterium.</title>
        <authorList>
            <person name="Tarcisio F."/>
            <person name="Conor M."/>
            <person name="Antonella G."/>
            <person name="Elisabetta G."/>
            <person name="Giulia F.S."/>
            <person name="Sara T."/>
            <person name="Anna F."/>
            <person name="Clotilde B."/>
            <person name="Roberto B."/>
            <person name="Veronica D.S."/>
            <person name="Fabio R."/>
            <person name="Monica P."/>
            <person name="Olivier J."/>
            <person name="Enrico T."/>
            <person name="Nicola S."/>
        </authorList>
    </citation>
    <scope>NUCLEOTIDE SEQUENCE [LARGE SCALE GENOMIC DNA]</scope>
    <source>
        <strain evidence="6 7">DSM 45731</strain>
    </source>
</reference>
<keyword evidence="1" id="KW-0805">Transcription regulation</keyword>
<sequence>MTSGTRVRKRRAVSEQDKSRRREEILAAAKKVFARKGFHATTIADIAKESGLAYGSVYWYFDSKDDLFHALMAAEEQALRAHITAALAAAGLQLNSAEMPFRTAVQATFEFFEADKETVRLLFRDAYAWGDRFEKHLGGIYERFIDDIEILIVTAQQRGAVVAAPPRMVAYTLAALIGQLAHRRLSTDDGVSAADVADFVVSLVLDGLRPRDG</sequence>
<dbReference type="Gene3D" id="1.10.10.60">
    <property type="entry name" value="Homeodomain-like"/>
    <property type="match status" value="1"/>
</dbReference>